<dbReference type="InterPro" id="IPR039761">
    <property type="entry name" value="Bms1/Tsr1"/>
</dbReference>
<name>A0A9W8H744_9FUNG</name>
<dbReference type="Proteomes" id="UP001140172">
    <property type="component" value="Unassembled WGS sequence"/>
</dbReference>
<feature type="region of interest" description="Disordered" evidence="5">
    <location>
        <begin position="1"/>
        <end position="62"/>
    </location>
</feature>
<keyword evidence="2" id="KW-0690">Ribosome biogenesis</keyword>
<feature type="region of interest" description="Disordered" evidence="5">
    <location>
        <begin position="385"/>
        <end position="450"/>
    </location>
</feature>
<evidence type="ECO:0000256" key="2">
    <source>
        <dbReference type="ARBA" id="ARBA00022517"/>
    </source>
</evidence>
<evidence type="ECO:0000256" key="3">
    <source>
        <dbReference type="ARBA" id="ARBA00023242"/>
    </source>
</evidence>
<dbReference type="InterPro" id="IPR007034">
    <property type="entry name" value="BMS1_TSR1_C"/>
</dbReference>
<feature type="compositionally biased region" description="Acidic residues" evidence="5">
    <location>
        <begin position="390"/>
        <end position="428"/>
    </location>
</feature>
<dbReference type="SMART" id="SM01362">
    <property type="entry name" value="DUF663"/>
    <property type="match status" value="1"/>
</dbReference>
<dbReference type="GO" id="GO:0030688">
    <property type="term" value="C:preribosome, small subunit precursor"/>
    <property type="evidence" value="ECO:0007669"/>
    <property type="project" value="TreeGrafter"/>
</dbReference>
<reference evidence="7" key="1">
    <citation type="submission" date="2022-07" db="EMBL/GenBank/DDBJ databases">
        <title>Phylogenomic reconstructions and comparative analyses of Kickxellomycotina fungi.</title>
        <authorList>
            <person name="Reynolds N.K."/>
            <person name="Stajich J.E."/>
            <person name="Barry K."/>
            <person name="Grigoriev I.V."/>
            <person name="Crous P."/>
            <person name="Smith M.E."/>
        </authorList>
    </citation>
    <scope>NUCLEOTIDE SEQUENCE</scope>
    <source>
        <strain evidence="7">BCRC 34489</strain>
    </source>
</reference>
<dbReference type="SMART" id="SM00785">
    <property type="entry name" value="AARP2CN"/>
    <property type="match status" value="1"/>
</dbReference>
<dbReference type="OrthoDB" id="119302at2759"/>
<sequence>MPKKEEAFHHRASLKQKNKAFKRRHATKNTMRDKSKGRTSRAPIKGKTLRHSTRADRRNTQRTLQQAKRAMQLANTRMFTGRTRAAKTVLVVPLCPHGEASQVVRHLFAASEEDGEYPEHAGAANRVMQLTRFKQTVRFVEARRNLMEILDAAAVADYMLLAMSATEEVDAFGERCLAAIQNQGHPAVFPVITGLSQVPPKRHSEVRRSLQSFTEHFFPDAQKPHCVETPAEALAVLRMVATQVPRGIKWRDTRAYVVAEHVEYLGDPQAEQGMLAVTGVVRGAGLSANRLVHVPGFGDFQIDCIYGVAADGEELMEEARVLDRPDPAMQDSLVAANEPDQLANEQTWPEDDEMAAWDAQMAQMEEAERKQARVVRVPKGMSSYQAAWIPDEDSGSDDSGSDDSMDESDSESDGSEDYEEEDYEEITVDDAPGQQTAVAGDEDAGDEDLPSAEQAAQDLRAYLTRQRESHDDAQFPDELDTPMDVPARQRFARFRGLQSFRTSPWDAYENLPLDYARIFQFANLRRTQQRVQRQAHDPQLAARPGVRIRLVLRNVPRDVAQTWSADRLFAVYALHTYEHQVSLVHFTLTRTEEYTDPIRSKDPLVVHMGFRRYAVQPVFSQHVRAGANGVHKFERFLRHGTTSVASVYAPIQLGPVPVSAYLPGTATLVATGTTLDANPSRIIAKRIVLTGAPFKIHKRGAVVRYMFFNPEDVMWFKPVQLHTKFGRIGHISESLGTHGYMKCIFDGPIKQMDTVCMNLYKRVFPKWTTQMWSPALMSDDERRLWEAPPAQDEDEDVSME</sequence>
<feature type="compositionally biased region" description="Acidic residues" evidence="5">
    <location>
        <begin position="440"/>
        <end position="450"/>
    </location>
</feature>
<evidence type="ECO:0000256" key="1">
    <source>
        <dbReference type="ARBA" id="ARBA00004604"/>
    </source>
</evidence>
<feature type="domain" description="Bms1-type G" evidence="6">
    <location>
        <begin position="85"/>
        <end position="246"/>
    </location>
</feature>
<dbReference type="PROSITE" id="PS51714">
    <property type="entry name" value="G_BMS1"/>
    <property type="match status" value="1"/>
</dbReference>
<feature type="compositionally biased region" description="Basic residues" evidence="5">
    <location>
        <begin position="10"/>
        <end position="27"/>
    </location>
</feature>
<dbReference type="AlphaFoldDB" id="A0A9W8H744"/>
<comment type="subcellular location">
    <subcellularLocation>
        <location evidence="1">Nucleus</location>
        <location evidence="1">Nucleolus</location>
    </subcellularLocation>
</comment>
<evidence type="ECO:0000256" key="5">
    <source>
        <dbReference type="SAM" id="MobiDB-lite"/>
    </source>
</evidence>
<accession>A0A9W8H744</accession>
<comment type="caution">
    <text evidence="7">The sequence shown here is derived from an EMBL/GenBank/DDBJ whole genome shotgun (WGS) entry which is preliminary data.</text>
</comment>
<keyword evidence="3" id="KW-0539">Nucleus</keyword>
<dbReference type="InterPro" id="IPR012948">
    <property type="entry name" value="AARP2CN"/>
</dbReference>
<evidence type="ECO:0000259" key="6">
    <source>
        <dbReference type="PROSITE" id="PS51714"/>
    </source>
</evidence>
<organism evidence="7 8">
    <name type="scientific">Coemansia interrupta</name>
    <dbReference type="NCBI Taxonomy" id="1126814"/>
    <lineage>
        <taxon>Eukaryota</taxon>
        <taxon>Fungi</taxon>
        <taxon>Fungi incertae sedis</taxon>
        <taxon>Zoopagomycota</taxon>
        <taxon>Kickxellomycotina</taxon>
        <taxon>Kickxellomycetes</taxon>
        <taxon>Kickxellales</taxon>
        <taxon>Kickxellaceae</taxon>
        <taxon>Coemansia</taxon>
    </lineage>
</organism>
<keyword evidence="8" id="KW-1185">Reference proteome</keyword>
<gene>
    <name evidence="7" type="primary">TSR1</name>
    <name evidence="7" type="ORF">GGI15_004537</name>
</gene>
<dbReference type="PANTHER" id="PTHR12858">
    <property type="entry name" value="RIBOSOME BIOGENESIS PROTEIN"/>
    <property type="match status" value="1"/>
</dbReference>
<dbReference type="GO" id="GO:0005525">
    <property type="term" value="F:GTP binding"/>
    <property type="evidence" value="ECO:0007669"/>
    <property type="project" value="TreeGrafter"/>
</dbReference>
<dbReference type="Pfam" id="PF22298">
    <property type="entry name" value="Tsr1_G-like"/>
    <property type="match status" value="1"/>
</dbReference>
<dbReference type="GO" id="GO:0000479">
    <property type="term" value="P:endonucleolytic cleavage of tricistronic rRNA transcript (SSU-rRNA, 5.8S rRNA, LSU-rRNA)"/>
    <property type="evidence" value="ECO:0007669"/>
    <property type="project" value="TreeGrafter"/>
</dbReference>
<evidence type="ECO:0000313" key="7">
    <source>
        <dbReference type="EMBL" id="KAJ2777334.1"/>
    </source>
</evidence>
<evidence type="ECO:0000256" key="4">
    <source>
        <dbReference type="ARBA" id="ARBA00038288"/>
    </source>
</evidence>
<dbReference type="Pfam" id="PF08142">
    <property type="entry name" value="AARP2CN"/>
    <property type="match status" value="1"/>
</dbReference>
<proteinExistence type="inferred from homology"/>
<dbReference type="PANTHER" id="PTHR12858:SF1">
    <property type="entry name" value="PRE-RRNA-PROCESSING PROTEIN TSR1 HOMOLOG"/>
    <property type="match status" value="1"/>
</dbReference>
<dbReference type="EMBL" id="JANBUM010000423">
    <property type="protein sequence ID" value="KAJ2777334.1"/>
    <property type="molecule type" value="Genomic_DNA"/>
</dbReference>
<dbReference type="GO" id="GO:0003924">
    <property type="term" value="F:GTPase activity"/>
    <property type="evidence" value="ECO:0007669"/>
    <property type="project" value="TreeGrafter"/>
</dbReference>
<evidence type="ECO:0000313" key="8">
    <source>
        <dbReference type="Proteomes" id="UP001140172"/>
    </source>
</evidence>
<dbReference type="GO" id="GO:0034511">
    <property type="term" value="F:U3 snoRNA binding"/>
    <property type="evidence" value="ECO:0007669"/>
    <property type="project" value="TreeGrafter"/>
</dbReference>
<dbReference type="GO" id="GO:0005730">
    <property type="term" value="C:nucleolus"/>
    <property type="evidence" value="ECO:0007669"/>
    <property type="project" value="UniProtKB-SubCell"/>
</dbReference>
<dbReference type="InterPro" id="IPR030387">
    <property type="entry name" value="G_Bms1/Tsr1_dom"/>
</dbReference>
<comment type="similarity">
    <text evidence="4">Belongs to the TRAFAC class translation factor GTPase superfamily. Bms1-like GTPase family. TSR1 subfamily.</text>
</comment>
<dbReference type="GO" id="GO:0000462">
    <property type="term" value="P:maturation of SSU-rRNA from tricistronic rRNA transcript (SSU-rRNA, 5.8S rRNA, LSU-rRNA)"/>
    <property type="evidence" value="ECO:0007669"/>
    <property type="project" value="TreeGrafter"/>
</dbReference>
<dbReference type="Pfam" id="PF04950">
    <property type="entry name" value="RIBIOP_C"/>
    <property type="match status" value="1"/>
</dbReference>
<protein>
    <submittedName>
        <fullName evidence="7">Ribosome biogenesis protein tsr1</fullName>
    </submittedName>
</protein>